<organism evidence="9 10">
    <name type="scientific">Sitophilus oryzae</name>
    <name type="common">Rice weevil</name>
    <name type="synonym">Curculio oryzae</name>
    <dbReference type="NCBI Taxonomy" id="7048"/>
    <lineage>
        <taxon>Eukaryota</taxon>
        <taxon>Metazoa</taxon>
        <taxon>Ecdysozoa</taxon>
        <taxon>Arthropoda</taxon>
        <taxon>Hexapoda</taxon>
        <taxon>Insecta</taxon>
        <taxon>Pterygota</taxon>
        <taxon>Neoptera</taxon>
        <taxon>Endopterygota</taxon>
        <taxon>Coleoptera</taxon>
        <taxon>Polyphaga</taxon>
        <taxon>Cucujiformia</taxon>
        <taxon>Curculionidae</taxon>
        <taxon>Dryophthorinae</taxon>
        <taxon>Sitophilus</taxon>
    </lineage>
</organism>
<dbReference type="GO" id="GO:0043025">
    <property type="term" value="C:neuronal cell body"/>
    <property type="evidence" value="ECO:0007669"/>
    <property type="project" value="TreeGrafter"/>
</dbReference>
<protein>
    <submittedName>
        <fullName evidence="10">Uncharacterized protein LOC115883866</fullName>
    </submittedName>
</protein>
<dbReference type="InParanoid" id="A0A6J2Y562"/>
<keyword evidence="6" id="KW-0675">Receptor</keyword>
<reference evidence="10" key="1">
    <citation type="submission" date="2025-08" db="UniProtKB">
        <authorList>
            <consortium name="RefSeq"/>
        </authorList>
    </citation>
    <scope>IDENTIFICATION</scope>
    <source>
        <tissue evidence="10">Gonads</tissue>
    </source>
</reference>
<dbReference type="Pfam" id="PF08395">
    <property type="entry name" value="7tm_7"/>
    <property type="match status" value="1"/>
</dbReference>
<dbReference type="FunCoup" id="A0A6J2Y562">
    <property type="interactions" value="3"/>
</dbReference>
<name>A0A6J2Y562_SITOR</name>
<comment type="subcellular location">
    <subcellularLocation>
        <location evidence="1">Cell membrane</location>
        <topology evidence="1">Multi-pass membrane protein</topology>
    </subcellularLocation>
</comment>
<dbReference type="GeneID" id="115883866"/>
<proteinExistence type="predicted"/>
<dbReference type="GO" id="GO:0030424">
    <property type="term" value="C:axon"/>
    <property type="evidence" value="ECO:0007669"/>
    <property type="project" value="TreeGrafter"/>
</dbReference>
<dbReference type="OrthoDB" id="6774919at2759"/>
<dbReference type="RefSeq" id="XP_030758140.1">
    <property type="nucleotide sequence ID" value="XM_030902280.1"/>
</dbReference>
<evidence type="ECO:0000256" key="5">
    <source>
        <dbReference type="ARBA" id="ARBA00023136"/>
    </source>
</evidence>
<evidence type="ECO:0000313" key="9">
    <source>
        <dbReference type="Proteomes" id="UP000504635"/>
    </source>
</evidence>
<feature type="transmembrane region" description="Helical" evidence="8">
    <location>
        <begin position="63"/>
        <end position="82"/>
    </location>
</feature>
<dbReference type="InterPro" id="IPR013604">
    <property type="entry name" value="7TM_chemorcpt"/>
</dbReference>
<evidence type="ECO:0000256" key="4">
    <source>
        <dbReference type="ARBA" id="ARBA00022989"/>
    </source>
</evidence>
<dbReference type="GO" id="GO:0008049">
    <property type="term" value="P:male courtship behavior"/>
    <property type="evidence" value="ECO:0007669"/>
    <property type="project" value="TreeGrafter"/>
</dbReference>
<keyword evidence="9" id="KW-1185">Reference proteome</keyword>
<dbReference type="AlphaFoldDB" id="A0A6J2Y562"/>
<keyword evidence="4 8" id="KW-1133">Transmembrane helix</keyword>
<dbReference type="GO" id="GO:0007635">
    <property type="term" value="P:chemosensory behavior"/>
    <property type="evidence" value="ECO:0007669"/>
    <property type="project" value="TreeGrafter"/>
</dbReference>
<evidence type="ECO:0000313" key="10">
    <source>
        <dbReference type="RefSeq" id="XP_030758140.1"/>
    </source>
</evidence>
<keyword evidence="7" id="KW-0807">Transducer</keyword>
<dbReference type="GO" id="GO:0030425">
    <property type="term" value="C:dendrite"/>
    <property type="evidence" value="ECO:0007669"/>
    <property type="project" value="TreeGrafter"/>
</dbReference>
<sequence length="171" mass="19779">MKSDVGLMRGLLRNVDRMFYDLYMVSKYFRSIFSLQMFLNLSATFCFGLGYCIYVYNSSLTEVIDMVFVVIYSAFPIIFIFGCDATRKETERVIATCRKIGEKFQDNPEIYREIQALACKMATLKHGFTASGFFPIRRSLLLSISGAIATYFLTFEQIWRKGEKKENSQTN</sequence>
<evidence type="ECO:0000256" key="3">
    <source>
        <dbReference type="ARBA" id="ARBA00022692"/>
    </source>
</evidence>
<evidence type="ECO:0000256" key="1">
    <source>
        <dbReference type="ARBA" id="ARBA00004651"/>
    </source>
</evidence>
<feature type="transmembrane region" description="Helical" evidence="8">
    <location>
        <begin position="37"/>
        <end position="57"/>
    </location>
</feature>
<dbReference type="GO" id="GO:0005886">
    <property type="term" value="C:plasma membrane"/>
    <property type="evidence" value="ECO:0007669"/>
    <property type="project" value="UniProtKB-SubCell"/>
</dbReference>
<evidence type="ECO:0000256" key="7">
    <source>
        <dbReference type="ARBA" id="ARBA00023224"/>
    </source>
</evidence>
<keyword evidence="3 8" id="KW-0812">Transmembrane</keyword>
<accession>A0A6J2Y562</accession>
<keyword evidence="2" id="KW-1003">Cell membrane</keyword>
<evidence type="ECO:0000256" key="2">
    <source>
        <dbReference type="ARBA" id="ARBA00022475"/>
    </source>
</evidence>
<keyword evidence="5 8" id="KW-0472">Membrane</keyword>
<dbReference type="GO" id="GO:0050909">
    <property type="term" value="P:sensory perception of taste"/>
    <property type="evidence" value="ECO:0007669"/>
    <property type="project" value="InterPro"/>
</dbReference>
<dbReference type="Proteomes" id="UP000504635">
    <property type="component" value="Unplaced"/>
</dbReference>
<gene>
    <name evidence="10" type="primary">LOC115883866</name>
</gene>
<dbReference type="GO" id="GO:0007165">
    <property type="term" value="P:signal transduction"/>
    <property type="evidence" value="ECO:0007669"/>
    <property type="project" value="UniProtKB-KW"/>
</dbReference>
<dbReference type="KEGG" id="soy:115883866"/>
<evidence type="ECO:0000256" key="8">
    <source>
        <dbReference type="SAM" id="Phobius"/>
    </source>
</evidence>
<dbReference type="PANTHER" id="PTHR21143:SF104">
    <property type="entry name" value="GUSTATORY RECEPTOR 8A-RELATED"/>
    <property type="match status" value="1"/>
</dbReference>
<evidence type="ECO:0000256" key="6">
    <source>
        <dbReference type="ARBA" id="ARBA00023170"/>
    </source>
</evidence>
<dbReference type="PANTHER" id="PTHR21143">
    <property type="entry name" value="INVERTEBRATE GUSTATORY RECEPTOR"/>
    <property type="match status" value="1"/>
</dbReference>